<dbReference type="Proteomes" id="UP000276133">
    <property type="component" value="Unassembled WGS sequence"/>
</dbReference>
<keyword evidence="1" id="KW-0732">Signal</keyword>
<dbReference type="EMBL" id="REGN01000905">
    <property type="protein sequence ID" value="RNA38209.1"/>
    <property type="molecule type" value="Genomic_DNA"/>
</dbReference>
<evidence type="ECO:0000256" key="1">
    <source>
        <dbReference type="SAM" id="SignalP"/>
    </source>
</evidence>
<protein>
    <submittedName>
        <fullName evidence="2">Uncharacterized protein</fullName>
    </submittedName>
</protein>
<dbReference type="STRING" id="10195.A0A3M7SR60"/>
<dbReference type="SUPFAM" id="SSF50630">
    <property type="entry name" value="Acid proteases"/>
    <property type="match status" value="1"/>
</dbReference>
<keyword evidence="3" id="KW-1185">Reference proteome</keyword>
<organism evidence="2 3">
    <name type="scientific">Brachionus plicatilis</name>
    <name type="common">Marine rotifer</name>
    <name type="synonym">Brachionus muelleri</name>
    <dbReference type="NCBI Taxonomy" id="10195"/>
    <lineage>
        <taxon>Eukaryota</taxon>
        <taxon>Metazoa</taxon>
        <taxon>Spiralia</taxon>
        <taxon>Gnathifera</taxon>
        <taxon>Rotifera</taxon>
        <taxon>Eurotatoria</taxon>
        <taxon>Monogononta</taxon>
        <taxon>Pseudotrocha</taxon>
        <taxon>Ploima</taxon>
        <taxon>Brachionidae</taxon>
        <taxon>Brachionus</taxon>
    </lineage>
</organism>
<sequence>MSIIFLIIVVLLTTDNTVICRRMMVNGQFARRIFPSFGNSGQFVVGGGGGGGGANGIGGNGGGKQYRNCEKLNHFASVCRSAKSKCHEPKSKKPIRLIEGAESESDMSHTLDTNEYANYLRYKQSQSYGLFAVSDRQKPANDGPRVSIEINSTKLSFLIDTGAPINVIDEPTYHNIHNRPTLQFT</sequence>
<dbReference type="Gene3D" id="2.40.70.10">
    <property type="entry name" value="Acid Proteases"/>
    <property type="match status" value="1"/>
</dbReference>
<reference evidence="2 3" key="1">
    <citation type="journal article" date="2018" name="Sci. Rep.">
        <title>Genomic signatures of local adaptation to the degree of environmental predictability in rotifers.</title>
        <authorList>
            <person name="Franch-Gras L."/>
            <person name="Hahn C."/>
            <person name="Garcia-Roger E.M."/>
            <person name="Carmona M.J."/>
            <person name="Serra M."/>
            <person name="Gomez A."/>
        </authorList>
    </citation>
    <scope>NUCLEOTIDE SEQUENCE [LARGE SCALE GENOMIC DNA]</scope>
    <source>
        <strain evidence="2">HYR1</strain>
    </source>
</reference>
<evidence type="ECO:0000313" key="3">
    <source>
        <dbReference type="Proteomes" id="UP000276133"/>
    </source>
</evidence>
<dbReference type="GO" id="GO:0004190">
    <property type="term" value="F:aspartic-type endopeptidase activity"/>
    <property type="evidence" value="ECO:0007669"/>
    <property type="project" value="InterPro"/>
</dbReference>
<dbReference type="GO" id="GO:0006508">
    <property type="term" value="P:proteolysis"/>
    <property type="evidence" value="ECO:0007669"/>
    <property type="project" value="InterPro"/>
</dbReference>
<dbReference type="InterPro" id="IPR021109">
    <property type="entry name" value="Peptidase_aspartic_dom_sf"/>
</dbReference>
<dbReference type="InterPro" id="IPR001969">
    <property type="entry name" value="Aspartic_peptidase_AS"/>
</dbReference>
<name>A0A3M7SR60_BRAPC</name>
<dbReference type="OrthoDB" id="775972at2759"/>
<gene>
    <name evidence="2" type="ORF">BpHYR1_052270</name>
</gene>
<comment type="caution">
    <text evidence="2">The sequence shown here is derived from an EMBL/GenBank/DDBJ whole genome shotgun (WGS) entry which is preliminary data.</text>
</comment>
<proteinExistence type="predicted"/>
<feature type="chain" id="PRO_5018114393" evidence="1">
    <location>
        <begin position="21"/>
        <end position="185"/>
    </location>
</feature>
<dbReference type="AlphaFoldDB" id="A0A3M7SR60"/>
<dbReference type="PROSITE" id="PS00141">
    <property type="entry name" value="ASP_PROTEASE"/>
    <property type="match status" value="1"/>
</dbReference>
<accession>A0A3M7SR60</accession>
<evidence type="ECO:0000313" key="2">
    <source>
        <dbReference type="EMBL" id="RNA38209.1"/>
    </source>
</evidence>
<feature type="signal peptide" evidence="1">
    <location>
        <begin position="1"/>
        <end position="20"/>
    </location>
</feature>